<dbReference type="PANTHER" id="PTHR30007">
    <property type="entry name" value="PHP DOMAIN PROTEIN"/>
    <property type="match status" value="1"/>
</dbReference>
<reference evidence="3 4" key="1">
    <citation type="submission" date="2017-06" db="EMBL/GenBank/DDBJ databases">
        <title>Cultured bacterium strain Saccharothrix yanglingensis Hhs.015.</title>
        <authorList>
            <person name="Xia Y."/>
        </authorList>
    </citation>
    <scope>NUCLEOTIDE SEQUENCE [LARGE SCALE GENOMIC DNA]</scope>
    <source>
        <strain evidence="3 4">Hhs.015</strain>
    </source>
</reference>
<protein>
    <recommendedName>
        <fullName evidence="2">Insertion element IS402-like domain-containing protein</fullName>
    </recommendedName>
</protein>
<dbReference type="Pfam" id="PF13340">
    <property type="entry name" value="DUF4096"/>
    <property type="match status" value="1"/>
</dbReference>
<keyword evidence="4" id="KW-1185">Reference proteome</keyword>
<evidence type="ECO:0000256" key="1">
    <source>
        <dbReference type="SAM" id="MobiDB-lite"/>
    </source>
</evidence>
<evidence type="ECO:0000313" key="3">
    <source>
        <dbReference type="EMBL" id="MDQ2589200.1"/>
    </source>
</evidence>
<evidence type="ECO:0000259" key="2">
    <source>
        <dbReference type="Pfam" id="PF13340"/>
    </source>
</evidence>
<dbReference type="InterPro" id="IPR025161">
    <property type="entry name" value="IS402-like_dom"/>
</dbReference>
<evidence type="ECO:0000313" key="4">
    <source>
        <dbReference type="Proteomes" id="UP001225605"/>
    </source>
</evidence>
<name>A0ABU0XAM6_9PSEU</name>
<feature type="domain" description="Insertion element IS402-like" evidence="2">
    <location>
        <begin position="56"/>
        <end position="126"/>
    </location>
</feature>
<sequence length="256" mass="27954">MRELPVDRTLSKRRSARSSVVVVPHPRGRCHRGCQVLPSSASHQPVRRPRRYPTDLTDAQWAELDPLLPDPAGLAGRGGRWEKHCRRVIVDAILYLLDNGIKWRALPADFPPRPRVYKRFVLWEKVVASQRLLDRVRLKEGRVAAPSAAIVDSQSVRAAQTVGRAMRGGDGGKGRGPQTAHRRGHHGIAVGAAGHPDLDTGPGRRPRGACCDPHRSRSRRSAANALCAVHAEPVAHEPTEDNTGVLDLRPGSAGQP</sequence>
<accession>A0ABU0XAM6</accession>
<dbReference type="PANTHER" id="PTHR30007:SF0">
    <property type="entry name" value="TRANSPOSASE"/>
    <property type="match status" value="1"/>
</dbReference>
<gene>
    <name evidence="3" type="ORF">CKY47_35820</name>
</gene>
<organism evidence="3 4">
    <name type="scientific">Saccharothrix yanglingensis</name>
    <dbReference type="NCBI Taxonomy" id="659496"/>
    <lineage>
        <taxon>Bacteria</taxon>
        <taxon>Bacillati</taxon>
        <taxon>Actinomycetota</taxon>
        <taxon>Actinomycetes</taxon>
        <taxon>Pseudonocardiales</taxon>
        <taxon>Pseudonocardiaceae</taxon>
        <taxon>Saccharothrix</taxon>
    </lineage>
</organism>
<dbReference type="EMBL" id="NSDM01000033">
    <property type="protein sequence ID" value="MDQ2589200.1"/>
    <property type="molecule type" value="Genomic_DNA"/>
</dbReference>
<feature type="region of interest" description="Disordered" evidence="1">
    <location>
        <begin position="189"/>
        <end position="216"/>
    </location>
</feature>
<comment type="caution">
    <text evidence="3">The sequence shown here is derived from an EMBL/GenBank/DDBJ whole genome shotgun (WGS) entry which is preliminary data.</text>
</comment>
<dbReference type="Proteomes" id="UP001225605">
    <property type="component" value="Unassembled WGS sequence"/>
</dbReference>
<feature type="region of interest" description="Disordered" evidence="1">
    <location>
        <begin position="233"/>
        <end position="256"/>
    </location>
</feature>
<proteinExistence type="predicted"/>